<evidence type="ECO:0000256" key="2">
    <source>
        <dbReference type="SAM" id="SignalP"/>
    </source>
</evidence>
<dbReference type="RefSeq" id="WP_341404716.1">
    <property type="nucleotide sequence ID" value="NZ_JBBUKT010000004.1"/>
</dbReference>
<keyword evidence="4" id="KW-1185">Reference proteome</keyword>
<evidence type="ECO:0000256" key="1">
    <source>
        <dbReference type="SAM" id="MobiDB-lite"/>
    </source>
</evidence>
<feature type="region of interest" description="Disordered" evidence="1">
    <location>
        <begin position="201"/>
        <end position="243"/>
    </location>
</feature>
<proteinExistence type="predicted"/>
<gene>
    <name evidence="3" type="ORF">WKV53_11420</name>
</gene>
<evidence type="ECO:0000313" key="4">
    <source>
        <dbReference type="Proteomes" id="UP001371305"/>
    </source>
</evidence>
<dbReference type="Proteomes" id="UP001371305">
    <property type="component" value="Unassembled WGS sequence"/>
</dbReference>
<accession>A0ABU9AU70</accession>
<feature type="compositionally biased region" description="Pro residues" evidence="1">
    <location>
        <begin position="232"/>
        <end position="243"/>
    </location>
</feature>
<feature type="chain" id="PRO_5045964240" evidence="2">
    <location>
        <begin position="23"/>
        <end position="243"/>
    </location>
</feature>
<reference evidence="3 4" key="1">
    <citation type="submission" date="2024-04" db="EMBL/GenBank/DDBJ databases">
        <title>Luteolibacter sp. isolated from soil.</title>
        <authorList>
            <person name="An J."/>
        </authorList>
    </citation>
    <scope>NUCLEOTIDE SEQUENCE [LARGE SCALE GENOMIC DNA]</scope>
    <source>
        <strain evidence="3 4">Y139</strain>
    </source>
</reference>
<dbReference type="EMBL" id="JBBUKT010000004">
    <property type="protein sequence ID" value="MEK7951113.1"/>
    <property type="molecule type" value="Genomic_DNA"/>
</dbReference>
<protein>
    <submittedName>
        <fullName evidence="3">Uncharacterized protein</fullName>
    </submittedName>
</protein>
<comment type="caution">
    <text evidence="3">The sequence shown here is derived from an EMBL/GenBank/DDBJ whole genome shotgun (WGS) entry which is preliminary data.</text>
</comment>
<feature type="signal peptide" evidence="2">
    <location>
        <begin position="1"/>
        <end position="22"/>
    </location>
</feature>
<keyword evidence="2" id="KW-0732">Signal</keyword>
<evidence type="ECO:0000313" key="3">
    <source>
        <dbReference type="EMBL" id="MEK7951113.1"/>
    </source>
</evidence>
<sequence length="243" mass="26347">MKLFPPLITAACAVLCISSLSAQEPPVLSLDKRPTYQTLTAAGFKLLNRDPSYGNQLQATEYSVEAGRFLLNAGDSRSIPFESDDVGVGFAKHELTPPGAHYPPALPVQDSTPISRFSFSCTYPDLAAARAALASLEKPLQLDMTKVDAWIQHRLWESAPGLKLAATVPDAKATVSLYYQPEDQGNGRKVETRLSFQFQWNVLPPKEGQPGGARPPRLRTIPPPQGQQGQPAQPPQPVPGQPQ</sequence>
<organism evidence="3 4">
    <name type="scientific">Luteolibacter soli</name>
    <dbReference type="NCBI Taxonomy" id="3135280"/>
    <lineage>
        <taxon>Bacteria</taxon>
        <taxon>Pseudomonadati</taxon>
        <taxon>Verrucomicrobiota</taxon>
        <taxon>Verrucomicrobiia</taxon>
        <taxon>Verrucomicrobiales</taxon>
        <taxon>Verrucomicrobiaceae</taxon>
        <taxon>Luteolibacter</taxon>
    </lineage>
</organism>
<name>A0ABU9AU70_9BACT</name>